<dbReference type="InterPro" id="IPR001851">
    <property type="entry name" value="ABC_transp_permease"/>
</dbReference>
<evidence type="ECO:0000256" key="6">
    <source>
        <dbReference type="SAM" id="Phobius"/>
    </source>
</evidence>
<evidence type="ECO:0000256" key="1">
    <source>
        <dbReference type="ARBA" id="ARBA00004651"/>
    </source>
</evidence>
<evidence type="ECO:0000256" key="3">
    <source>
        <dbReference type="ARBA" id="ARBA00022692"/>
    </source>
</evidence>
<evidence type="ECO:0000256" key="5">
    <source>
        <dbReference type="ARBA" id="ARBA00023136"/>
    </source>
</evidence>
<dbReference type="RefSeq" id="WP_183265233.1">
    <property type="nucleotide sequence ID" value="NZ_JACHFJ010000001.1"/>
</dbReference>
<feature type="transmembrane region" description="Helical" evidence="6">
    <location>
        <begin position="319"/>
        <end position="342"/>
    </location>
</feature>
<feature type="transmembrane region" description="Helical" evidence="6">
    <location>
        <begin position="64"/>
        <end position="82"/>
    </location>
</feature>
<feature type="transmembrane region" description="Helical" evidence="6">
    <location>
        <begin position="235"/>
        <end position="258"/>
    </location>
</feature>
<keyword evidence="8" id="KW-1185">Reference proteome</keyword>
<dbReference type="Pfam" id="PF02653">
    <property type="entry name" value="BPD_transp_2"/>
    <property type="match status" value="1"/>
</dbReference>
<dbReference type="GO" id="GO:0022857">
    <property type="term" value="F:transmembrane transporter activity"/>
    <property type="evidence" value="ECO:0007669"/>
    <property type="project" value="InterPro"/>
</dbReference>
<dbReference type="EMBL" id="JACHFJ010000001">
    <property type="protein sequence ID" value="MBB5372257.1"/>
    <property type="molecule type" value="Genomic_DNA"/>
</dbReference>
<feature type="transmembrane region" description="Helical" evidence="6">
    <location>
        <begin position="152"/>
        <end position="169"/>
    </location>
</feature>
<feature type="transmembrane region" description="Helical" evidence="6">
    <location>
        <begin position="117"/>
        <end position="140"/>
    </location>
</feature>
<reference evidence="7 8" key="1">
    <citation type="submission" date="2020-08" db="EMBL/GenBank/DDBJ databases">
        <title>Genomic Encyclopedia of Type Strains, Phase IV (KMG-IV): sequencing the most valuable type-strain genomes for metagenomic binning, comparative biology and taxonomic classification.</title>
        <authorList>
            <person name="Goeker M."/>
        </authorList>
    </citation>
    <scope>NUCLEOTIDE SEQUENCE [LARGE SCALE GENOMIC DNA]</scope>
    <source>
        <strain evidence="7 8">DSM 27026</strain>
    </source>
</reference>
<feature type="transmembrane region" description="Helical" evidence="6">
    <location>
        <begin position="94"/>
        <end position="111"/>
    </location>
</feature>
<dbReference type="Proteomes" id="UP000553706">
    <property type="component" value="Unassembled WGS sequence"/>
</dbReference>
<dbReference type="PANTHER" id="PTHR47089">
    <property type="entry name" value="ABC TRANSPORTER, PERMEASE PROTEIN"/>
    <property type="match status" value="1"/>
</dbReference>
<feature type="transmembrane region" description="Helical" evidence="6">
    <location>
        <begin position="189"/>
        <end position="214"/>
    </location>
</feature>
<keyword evidence="7" id="KW-0762">Sugar transport</keyword>
<gene>
    <name evidence="7" type="ORF">HNP71_000481</name>
</gene>
<sequence length="356" mass="37650">MGKLIVSPRLAAPPRLAAFTMLGGLGAGMLISAIFLLTQGLGLSDLASQFLGYTFTDPAGLDQTLTRAIPLTLVGLSVAVCLRVKFWNIGVEGQLWAGALAATTVPLYHIGPEPVHLWIMALAAMLGGGAWCGVCALARLKLRANEVVTTLLMNYVAYMLAQQLLYGAWRNPEDSFPVSRAFSPDETLALLGFGHVHAGIFFALAAALFCWWLCSLSRVGYMARAVAANPLAARAVGVPAAAVVLLMATLGGALSGLAGFTIVCGEEHKLTQFIGNDYIFPSIVIAYLARTSPLGVVVAAVAVAALYTAGDSLKAFYQLPGATVLTIQAILLLCVCCGEFLLRYRMDWVKTVKVRA</sequence>
<evidence type="ECO:0000256" key="2">
    <source>
        <dbReference type="ARBA" id="ARBA00022475"/>
    </source>
</evidence>
<keyword evidence="5 6" id="KW-0472">Membrane</keyword>
<dbReference type="CDD" id="cd06580">
    <property type="entry name" value="TM_PBP1_transp_TpRbsC_like"/>
    <property type="match status" value="1"/>
</dbReference>
<comment type="subcellular location">
    <subcellularLocation>
        <location evidence="1">Cell membrane</location>
        <topology evidence="1">Multi-pass membrane protein</topology>
    </subcellularLocation>
</comment>
<dbReference type="PANTHER" id="PTHR47089:SF1">
    <property type="entry name" value="GUANOSINE ABC TRANSPORTER PERMEASE PROTEIN NUPP"/>
    <property type="match status" value="1"/>
</dbReference>
<evidence type="ECO:0000256" key="4">
    <source>
        <dbReference type="ARBA" id="ARBA00022989"/>
    </source>
</evidence>
<keyword evidence="4 6" id="KW-1133">Transmembrane helix</keyword>
<keyword evidence="3 6" id="KW-0812">Transmembrane</keyword>
<comment type="caution">
    <text evidence="7">The sequence shown here is derived from an EMBL/GenBank/DDBJ whole genome shotgun (WGS) entry which is preliminary data.</text>
</comment>
<name>A0A840VBP3_9PROT</name>
<protein>
    <submittedName>
        <fullName evidence="7">Simple sugar transport system permease protein</fullName>
    </submittedName>
</protein>
<keyword evidence="2" id="KW-1003">Cell membrane</keyword>
<feature type="transmembrane region" description="Helical" evidence="6">
    <location>
        <begin position="278"/>
        <end position="307"/>
    </location>
</feature>
<keyword evidence="7" id="KW-0813">Transport</keyword>
<dbReference type="GO" id="GO:0005886">
    <property type="term" value="C:plasma membrane"/>
    <property type="evidence" value="ECO:0007669"/>
    <property type="project" value="UniProtKB-SubCell"/>
</dbReference>
<feature type="transmembrane region" description="Helical" evidence="6">
    <location>
        <begin position="21"/>
        <end position="44"/>
    </location>
</feature>
<dbReference type="AlphaFoldDB" id="A0A840VBP3"/>
<proteinExistence type="predicted"/>
<accession>A0A840VBP3</accession>
<evidence type="ECO:0000313" key="7">
    <source>
        <dbReference type="EMBL" id="MBB5372257.1"/>
    </source>
</evidence>
<organism evidence="7 8">
    <name type="scientific">Acidocella aromatica</name>
    <dbReference type="NCBI Taxonomy" id="1303579"/>
    <lineage>
        <taxon>Bacteria</taxon>
        <taxon>Pseudomonadati</taxon>
        <taxon>Pseudomonadota</taxon>
        <taxon>Alphaproteobacteria</taxon>
        <taxon>Acetobacterales</taxon>
        <taxon>Acidocellaceae</taxon>
        <taxon>Acidocella</taxon>
    </lineage>
</organism>
<evidence type="ECO:0000313" key="8">
    <source>
        <dbReference type="Proteomes" id="UP000553706"/>
    </source>
</evidence>